<name>A0A3M2L2E6_9NOCA</name>
<dbReference type="InterPro" id="IPR036689">
    <property type="entry name" value="ESAT-6-like_sf"/>
</dbReference>
<evidence type="ECO:0000313" key="1">
    <source>
        <dbReference type="EMBL" id="RMI28718.1"/>
    </source>
</evidence>
<organism evidence="1 2">
    <name type="scientific">Nocardia stercoris</name>
    <dbReference type="NCBI Taxonomy" id="2483361"/>
    <lineage>
        <taxon>Bacteria</taxon>
        <taxon>Bacillati</taxon>
        <taxon>Actinomycetota</taxon>
        <taxon>Actinomycetes</taxon>
        <taxon>Mycobacteriales</taxon>
        <taxon>Nocardiaceae</taxon>
        <taxon>Nocardia</taxon>
    </lineage>
</organism>
<dbReference type="Pfam" id="PF06013">
    <property type="entry name" value="WXG100"/>
    <property type="match status" value="1"/>
</dbReference>
<evidence type="ECO:0000313" key="2">
    <source>
        <dbReference type="Proteomes" id="UP000279275"/>
    </source>
</evidence>
<keyword evidence="2" id="KW-1185">Reference proteome</keyword>
<dbReference type="EMBL" id="RFFH01000019">
    <property type="protein sequence ID" value="RMI28718.1"/>
    <property type="molecule type" value="Genomic_DNA"/>
</dbReference>
<dbReference type="InterPro" id="IPR010310">
    <property type="entry name" value="T7SS_ESAT-6-like"/>
</dbReference>
<reference evidence="1 2" key="1">
    <citation type="submission" date="2018-10" db="EMBL/GenBank/DDBJ databases">
        <title>Isolation from cow dung.</title>
        <authorList>
            <person name="Ling L."/>
        </authorList>
    </citation>
    <scope>NUCLEOTIDE SEQUENCE [LARGE SCALE GENOMIC DNA]</scope>
    <source>
        <strain evidence="1 2">NEAU-LL90</strain>
    </source>
</reference>
<dbReference type="Proteomes" id="UP000279275">
    <property type="component" value="Unassembled WGS sequence"/>
</dbReference>
<dbReference type="RefSeq" id="WP_122191369.1">
    <property type="nucleotide sequence ID" value="NZ_RFFH01000019.1"/>
</dbReference>
<proteinExistence type="predicted"/>
<gene>
    <name evidence="1" type="ORF">EBN03_29195</name>
</gene>
<accession>A0A3M2L2E6</accession>
<dbReference type="Gene3D" id="1.10.287.1060">
    <property type="entry name" value="ESAT-6-like"/>
    <property type="match status" value="1"/>
</dbReference>
<comment type="caution">
    <text evidence="1">The sequence shown here is derived from an EMBL/GenBank/DDBJ whole genome shotgun (WGS) entry which is preliminary data.</text>
</comment>
<dbReference type="SUPFAM" id="SSF140453">
    <property type="entry name" value="EsxAB dimer-like"/>
    <property type="match status" value="1"/>
</dbReference>
<dbReference type="AlphaFoldDB" id="A0A3M2L2E6"/>
<dbReference type="OrthoDB" id="4571447at2"/>
<protein>
    <submittedName>
        <fullName evidence="1">WXG100 family type VII secretion target</fullName>
    </submittedName>
</protein>
<sequence length="98" mass="11053">MARFSYDLPAMEQFISNLDQRISAVESHLTAVRTTASGLTDDYSGAAADAFTDAHDDWQTDSAQYLDKLKALRQQVETCRHNYADAREANRKMFGWSS</sequence>